<dbReference type="SFLD" id="SFLDG01383">
    <property type="entry name" value="cyclic_pyranopterin_phosphate"/>
    <property type="match status" value="1"/>
</dbReference>
<comment type="pathway">
    <text evidence="12">Cofactor biosynthesis; molybdopterin biosynthesis.</text>
</comment>
<dbReference type="Pfam" id="PF04055">
    <property type="entry name" value="Radical_SAM"/>
    <property type="match status" value="1"/>
</dbReference>
<keyword evidence="10 12" id="KW-0456">Lyase</keyword>
<dbReference type="InterPro" id="IPR058240">
    <property type="entry name" value="rSAM_sf"/>
</dbReference>
<dbReference type="SFLD" id="SFLDG01386">
    <property type="entry name" value="main_SPASM_domain-containing"/>
    <property type="match status" value="1"/>
</dbReference>
<dbReference type="GO" id="GO:0046872">
    <property type="term" value="F:metal ion binding"/>
    <property type="evidence" value="ECO:0007669"/>
    <property type="project" value="UniProtKB-KW"/>
</dbReference>
<comment type="similarity">
    <text evidence="12">Belongs to the radical SAM superfamily. MoaA family.</text>
</comment>
<keyword evidence="4 12" id="KW-0479">Metal-binding</keyword>
<organism evidence="14 15">
    <name type="scientific">Candidatus Avoscillospira stercoripullorum</name>
    <dbReference type="NCBI Taxonomy" id="2840709"/>
    <lineage>
        <taxon>Bacteria</taxon>
        <taxon>Bacillati</taxon>
        <taxon>Bacillota</taxon>
        <taxon>Clostridia</taxon>
        <taxon>Eubacteriales</taxon>
        <taxon>Oscillospiraceae</taxon>
        <taxon>Oscillospiraceae incertae sedis</taxon>
        <taxon>Candidatus Avoscillospira</taxon>
    </lineage>
</organism>
<gene>
    <name evidence="12 14" type="primary">moaA</name>
    <name evidence="14" type="ORF">IAA70_02520</name>
</gene>
<dbReference type="SFLD" id="SFLDG01067">
    <property type="entry name" value="SPASM/twitch_domain_containing"/>
    <property type="match status" value="1"/>
</dbReference>
<dbReference type="PANTHER" id="PTHR22960:SF0">
    <property type="entry name" value="MOLYBDENUM COFACTOR BIOSYNTHESIS PROTEIN 1"/>
    <property type="match status" value="1"/>
</dbReference>
<dbReference type="HAMAP" id="MF_01225_B">
    <property type="entry name" value="MoaA_B"/>
    <property type="match status" value="1"/>
</dbReference>
<dbReference type="EMBL" id="DVGD01000072">
    <property type="protein sequence ID" value="HIR09259.1"/>
    <property type="molecule type" value="Genomic_DNA"/>
</dbReference>
<feature type="binding site" evidence="12">
    <location>
        <position position="26"/>
    </location>
    <ligand>
        <name>S-adenosyl-L-methionine</name>
        <dbReference type="ChEBI" id="CHEBI:59789"/>
    </ligand>
</feature>
<comment type="function">
    <text evidence="12">Catalyzes the cyclization of GTP to (8S)-3',8-cyclo-7,8-dihydroguanosine 5'-triphosphate.</text>
</comment>
<dbReference type="Pfam" id="PF06463">
    <property type="entry name" value="Mob_synth_C"/>
    <property type="match status" value="1"/>
</dbReference>
<dbReference type="GO" id="GO:1904047">
    <property type="term" value="F:S-adenosyl-L-methionine binding"/>
    <property type="evidence" value="ECO:0007669"/>
    <property type="project" value="UniProtKB-UniRule"/>
</dbReference>
<protein>
    <recommendedName>
        <fullName evidence="1 12">GTP 3',8-cyclase</fullName>
        <ecNumber evidence="1 12">4.1.99.22</ecNumber>
    </recommendedName>
    <alternativeName>
        <fullName evidence="12">Molybdenum cofactor biosynthesis protein A</fullName>
    </alternativeName>
</protein>
<feature type="binding site" evidence="12">
    <location>
        <position position="63"/>
    </location>
    <ligand>
        <name>GTP</name>
        <dbReference type="ChEBI" id="CHEBI:37565"/>
    </ligand>
</feature>
<evidence type="ECO:0000256" key="11">
    <source>
        <dbReference type="ARBA" id="ARBA00048697"/>
    </source>
</evidence>
<evidence type="ECO:0000256" key="3">
    <source>
        <dbReference type="ARBA" id="ARBA00022691"/>
    </source>
</evidence>
<feature type="binding site" evidence="12">
    <location>
        <position position="155"/>
    </location>
    <ligand>
        <name>GTP</name>
        <dbReference type="ChEBI" id="CHEBI:37565"/>
    </ligand>
</feature>
<evidence type="ECO:0000256" key="10">
    <source>
        <dbReference type="ARBA" id="ARBA00023239"/>
    </source>
</evidence>
<keyword evidence="2 12" id="KW-0004">4Fe-4S</keyword>
<feature type="binding site" evidence="12">
    <location>
        <position position="247"/>
    </location>
    <ligand>
        <name>[4Fe-4S] cluster</name>
        <dbReference type="ChEBI" id="CHEBI:49883"/>
        <label>2</label>
        <note>4Fe-4S-substrate</note>
    </ligand>
</feature>
<feature type="binding site" evidence="12">
    <location>
        <position position="13"/>
    </location>
    <ligand>
        <name>GTP</name>
        <dbReference type="ChEBI" id="CHEBI:37565"/>
    </ligand>
</feature>
<dbReference type="GO" id="GO:0051539">
    <property type="term" value="F:4 iron, 4 sulfur cluster binding"/>
    <property type="evidence" value="ECO:0007669"/>
    <property type="project" value="UniProtKB-UniRule"/>
</dbReference>
<dbReference type="InterPro" id="IPR050105">
    <property type="entry name" value="MoCo_biosynth_MoaA/MoaC"/>
</dbReference>
<feature type="binding site" evidence="12">
    <location>
        <position position="20"/>
    </location>
    <ligand>
        <name>[4Fe-4S] cluster</name>
        <dbReference type="ChEBI" id="CHEBI:49883"/>
        <label>1</label>
        <note>4Fe-4S-S-AdoMet</note>
    </ligand>
</feature>
<dbReference type="InterPro" id="IPR000385">
    <property type="entry name" value="MoaA_NifB_PqqE_Fe-S-bd_CS"/>
</dbReference>
<dbReference type="CDD" id="cd21117">
    <property type="entry name" value="Twitch_MoaA"/>
    <property type="match status" value="1"/>
</dbReference>
<evidence type="ECO:0000313" key="15">
    <source>
        <dbReference type="Proteomes" id="UP000824258"/>
    </source>
</evidence>
<dbReference type="SFLD" id="SFLDS00029">
    <property type="entry name" value="Radical_SAM"/>
    <property type="match status" value="1"/>
</dbReference>
<dbReference type="SUPFAM" id="SSF102114">
    <property type="entry name" value="Radical SAM enzymes"/>
    <property type="match status" value="1"/>
</dbReference>
<dbReference type="PROSITE" id="PS51918">
    <property type="entry name" value="RADICAL_SAM"/>
    <property type="match status" value="1"/>
</dbReference>
<dbReference type="PANTHER" id="PTHR22960">
    <property type="entry name" value="MOLYBDOPTERIN COFACTOR SYNTHESIS PROTEIN A"/>
    <property type="match status" value="1"/>
</dbReference>
<keyword evidence="7 12" id="KW-0411">Iron-sulfur</keyword>
<evidence type="ECO:0000256" key="9">
    <source>
        <dbReference type="ARBA" id="ARBA00023150"/>
    </source>
</evidence>
<dbReference type="InterPro" id="IPR013483">
    <property type="entry name" value="MoaA"/>
</dbReference>
<reference evidence="14" key="1">
    <citation type="submission" date="2020-10" db="EMBL/GenBank/DDBJ databases">
        <authorList>
            <person name="Gilroy R."/>
        </authorList>
    </citation>
    <scope>NUCLEOTIDE SEQUENCE</scope>
    <source>
        <strain evidence="14">ChiHjej9B8-7071</strain>
    </source>
</reference>
<dbReference type="CDD" id="cd01335">
    <property type="entry name" value="Radical_SAM"/>
    <property type="match status" value="1"/>
</dbReference>
<comment type="caution">
    <text evidence="14">The sequence shown here is derived from an EMBL/GenBank/DDBJ whole genome shotgun (WGS) entry which is preliminary data.</text>
</comment>
<sequence>MRDAYGREINYLRISVTDRCNLRCRYCMPAEGVVKKRHQDMLSLEHLLEIAQAAVALGVRKIRLTGGEPLVRRGVVGLVEALAQIPEVEDLSMTTNGIRLPQFAPALKAAGLKRLNLSLDTLRPERYAAMTRLGSLEEALAGFHAALAEGFSPIKVNAVLIGGFNDDEIPDLVGLTARYPIEMRFIELMPMGHAVFPPEAYLPAERVLEAVPSLTPLPEEMGTARLYQLPGAPGRVGLISPLSRHFCGSCNRIRLTADGFLKPCLHGAEEISVASLHGTALTEALRTVIAHKPPCHDRLAWDSPSKSIRTMNEIGG</sequence>
<evidence type="ECO:0000259" key="13">
    <source>
        <dbReference type="PROSITE" id="PS51918"/>
    </source>
</evidence>
<evidence type="ECO:0000256" key="12">
    <source>
        <dbReference type="HAMAP-Rule" id="MF_01225"/>
    </source>
</evidence>
<accession>A0A9D1A7D2</accession>
<feature type="binding site" evidence="12">
    <location>
        <position position="94"/>
    </location>
    <ligand>
        <name>GTP</name>
        <dbReference type="ChEBI" id="CHEBI:37565"/>
    </ligand>
</feature>
<dbReference type="NCBIfam" id="TIGR02666">
    <property type="entry name" value="moaA"/>
    <property type="match status" value="1"/>
</dbReference>
<dbReference type="Proteomes" id="UP000824258">
    <property type="component" value="Unassembled WGS sequence"/>
</dbReference>
<evidence type="ECO:0000256" key="5">
    <source>
        <dbReference type="ARBA" id="ARBA00022741"/>
    </source>
</evidence>
<dbReference type="GO" id="GO:0061799">
    <property type="term" value="F:cyclic pyranopterin monophosphate synthase activity"/>
    <property type="evidence" value="ECO:0007669"/>
    <property type="project" value="TreeGrafter"/>
</dbReference>
<keyword evidence="3 12" id="KW-0949">S-adenosyl-L-methionine</keyword>
<name>A0A9D1A7D2_9FIRM</name>
<evidence type="ECO:0000256" key="2">
    <source>
        <dbReference type="ARBA" id="ARBA00022485"/>
    </source>
</evidence>
<dbReference type="InterPro" id="IPR007197">
    <property type="entry name" value="rSAM"/>
</dbReference>
<feature type="binding site" evidence="12">
    <location>
        <position position="118"/>
    </location>
    <ligand>
        <name>S-adenosyl-L-methionine</name>
        <dbReference type="ChEBI" id="CHEBI:59789"/>
    </ligand>
</feature>
<evidence type="ECO:0000313" key="14">
    <source>
        <dbReference type="EMBL" id="HIR09259.1"/>
    </source>
</evidence>
<feature type="binding site" evidence="12">
    <location>
        <begin position="252"/>
        <end position="254"/>
    </location>
    <ligand>
        <name>GTP</name>
        <dbReference type="ChEBI" id="CHEBI:37565"/>
    </ligand>
</feature>
<dbReference type="EC" id="4.1.99.22" evidence="1 12"/>
<dbReference type="SMART" id="SM00729">
    <property type="entry name" value="Elp3"/>
    <property type="match status" value="1"/>
</dbReference>
<dbReference type="InterPro" id="IPR013785">
    <property type="entry name" value="Aldolase_TIM"/>
</dbReference>
<comment type="catalytic activity">
    <reaction evidence="11 12">
        <text>GTP + AH2 + S-adenosyl-L-methionine = (8S)-3',8-cyclo-7,8-dihydroguanosine 5'-triphosphate + 5'-deoxyadenosine + L-methionine + A + H(+)</text>
        <dbReference type="Rhea" id="RHEA:49576"/>
        <dbReference type="ChEBI" id="CHEBI:13193"/>
        <dbReference type="ChEBI" id="CHEBI:15378"/>
        <dbReference type="ChEBI" id="CHEBI:17319"/>
        <dbReference type="ChEBI" id="CHEBI:17499"/>
        <dbReference type="ChEBI" id="CHEBI:37565"/>
        <dbReference type="ChEBI" id="CHEBI:57844"/>
        <dbReference type="ChEBI" id="CHEBI:59789"/>
        <dbReference type="ChEBI" id="CHEBI:131766"/>
        <dbReference type="EC" id="4.1.99.22"/>
    </reaction>
</comment>
<proteinExistence type="inferred from homology"/>
<feature type="binding site" evidence="12">
    <location>
        <position position="24"/>
    </location>
    <ligand>
        <name>[4Fe-4S] cluster</name>
        <dbReference type="ChEBI" id="CHEBI:49883"/>
        <label>1</label>
        <note>4Fe-4S-S-AdoMet</note>
    </ligand>
</feature>
<dbReference type="Gene3D" id="3.20.20.70">
    <property type="entry name" value="Aldolase class I"/>
    <property type="match status" value="1"/>
</dbReference>
<dbReference type="PROSITE" id="PS01305">
    <property type="entry name" value="MOAA_NIFB_PQQE"/>
    <property type="match status" value="1"/>
</dbReference>
<keyword evidence="6 12" id="KW-0408">Iron</keyword>
<comment type="subunit">
    <text evidence="12">Monomer and homodimer.</text>
</comment>
<keyword evidence="5 12" id="KW-0547">Nucleotide-binding</keyword>
<evidence type="ECO:0000256" key="1">
    <source>
        <dbReference type="ARBA" id="ARBA00012167"/>
    </source>
</evidence>
<comment type="cofactor">
    <cofactor evidence="12">
        <name>[4Fe-4S] cluster</name>
        <dbReference type="ChEBI" id="CHEBI:49883"/>
    </cofactor>
    <text evidence="12">Binds 2 [4Fe-4S] clusters. Binds 1 [4Fe-4S] cluster coordinated with 3 cysteines and an exchangeable S-adenosyl-L-methionine and 1 [4Fe-4S] cluster coordinated with 3 cysteines and the GTP-derived substrate.</text>
</comment>
<dbReference type="InterPro" id="IPR010505">
    <property type="entry name" value="MoaA_twitch"/>
</dbReference>
<evidence type="ECO:0000256" key="4">
    <source>
        <dbReference type="ARBA" id="ARBA00022723"/>
    </source>
</evidence>
<feature type="binding site" evidence="12">
    <location>
        <position position="189"/>
    </location>
    <ligand>
        <name>S-adenosyl-L-methionine</name>
        <dbReference type="ChEBI" id="CHEBI:59789"/>
    </ligand>
</feature>
<dbReference type="InterPro" id="IPR006638">
    <property type="entry name" value="Elp3/MiaA/NifB-like_rSAM"/>
</dbReference>
<keyword evidence="9 12" id="KW-0501">Molybdenum cofactor biosynthesis</keyword>
<feature type="binding site" evidence="12">
    <location>
        <position position="27"/>
    </location>
    <ligand>
        <name>[4Fe-4S] cluster</name>
        <dbReference type="ChEBI" id="CHEBI:49883"/>
        <label>1</label>
        <note>4Fe-4S-S-AdoMet</note>
    </ligand>
</feature>
<evidence type="ECO:0000256" key="8">
    <source>
        <dbReference type="ARBA" id="ARBA00023134"/>
    </source>
</evidence>
<feature type="domain" description="Radical SAM core" evidence="13">
    <location>
        <begin position="4"/>
        <end position="230"/>
    </location>
</feature>
<dbReference type="GO" id="GO:0006777">
    <property type="term" value="P:Mo-molybdopterin cofactor biosynthetic process"/>
    <property type="evidence" value="ECO:0007669"/>
    <property type="project" value="UniProtKB-UniRule"/>
</dbReference>
<reference evidence="14" key="2">
    <citation type="journal article" date="2021" name="PeerJ">
        <title>Extensive microbial diversity within the chicken gut microbiome revealed by metagenomics and culture.</title>
        <authorList>
            <person name="Gilroy R."/>
            <person name="Ravi A."/>
            <person name="Getino M."/>
            <person name="Pursley I."/>
            <person name="Horton D.L."/>
            <person name="Alikhan N.F."/>
            <person name="Baker D."/>
            <person name="Gharbi K."/>
            <person name="Hall N."/>
            <person name="Watson M."/>
            <person name="Adriaenssens E.M."/>
            <person name="Foster-Nyarko E."/>
            <person name="Jarju S."/>
            <person name="Secka A."/>
            <person name="Antonio M."/>
            <person name="Oren A."/>
            <person name="Chaudhuri R.R."/>
            <person name="La Ragione R."/>
            <person name="Hildebrand F."/>
            <person name="Pallen M.J."/>
        </authorList>
    </citation>
    <scope>NUCLEOTIDE SEQUENCE</scope>
    <source>
        <strain evidence="14">ChiHjej9B8-7071</strain>
    </source>
</reference>
<dbReference type="InterPro" id="IPR040064">
    <property type="entry name" value="MoaA-like"/>
</dbReference>
<keyword evidence="8 12" id="KW-0342">GTP-binding</keyword>
<feature type="binding site" evidence="12">
    <location>
        <position position="250"/>
    </location>
    <ligand>
        <name>[4Fe-4S] cluster</name>
        <dbReference type="ChEBI" id="CHEBI:49883"/>
        <label>2</label>
        <note>4Fe-4S-substrate</note>
    </ligand>
</feature>
<feature type="binding site" evidence="12">
    <location>
        <position position="264"/>
    </location>
    <ligand>
        <name>[4Fe-4S] cluster</name>
        <dbReference type="ChEBI" id="CHEBI:49883"/>
        <label>2</label>
        <note>4Fe-4S-substrate</note>
    </ligand>
</feature>
<evidence type="ECO:0000256" key="6">
    <source>
        <dbReference type="ARBA" id="ARBA00023004"/>
    </source>
</evidence>
<dbReference type="AlphaFoldDB" id="A0A9D1A7D2"/>
<feature type="binding site" evidence="12">
    <location>
        <position position="67"/>
    </location>
    <ligand>
        <name>S-adenosyl-L-methionine</name>
        <dbReference type="ChEBI" id="CHEBI:59789"/>
    </ligand>
</feature>
<dbReference type="GO" id="GO:0005525">
    <property type="term" value="F:GTP binding"/>
    <property type="evidence" value="ECO:0007669"/>
    <property type="project" value="UniProtKB-UniRule"/>
</dbReference>
<dbReference type="GO" id="GO:0061798">
    <property type="term" value="F:GTP 3',8'-cyclase activity"/>
    <property type="evidence" value="ECO:0007669"/>
    <property type="project" value="UniProtKB-UniRule"/>
</dbReference>
<evidence type="ECO:0000256" key="7">
    <source>
        <dbReference type="ARBA" id="ARBA00023014"/>
    </source>
</evidence>